<dbReference type="RefSeq" id="WP_367974771.1">
    <property type="nucleotide sequence ID" value="NZ_JBFPEQ010000001.1"/>
</dbReference>
<dbReference type="Proteomes" id="UP001556617">
    <property type="component" value="Unassembled WGS sequence"/>
</dbReference>
<proteinExistence type="predicted"/>
<dbReference type="NCBIfam" id="TIGR03711">
    <property type="entry name" value="acc_sec_asp3"/>
    <property type="match status" value="1"/>
</dbReference>
<evidence type="ECO:0000313" key="2">
    <source>
        <dbReference type="Proteomes" id="UP001556617"/>
    </source>
</evidence>
<organism evidence="1 2">
    <name type="scientific">Leuconostoc aquikimchii</name>
    <dbReference type="NCBI Taxonomy" id="3236804"/>
    <lineage>
        <taxon>Bacteria</taxon>
        <taxon>Bacillati</taxon>
        <taxon>Bacillota</taxon>
        <taxon>Bacilli</taxon>
        <taxon>Lactobacillales</taxon>
        <taxon>Lactobacillaceae</taxon>
        <taxon>Leuconostoc</taxon>
    </lineage>
</organism>
<accession>A0ABV3S407</accession>
<dbReference type="EMBL" id="JBFPER010000001">
    <property type="protein sequence ID" value="MEX0381177.1"/>
    <property type="molecule type" value="Genomic_DNA"/>
</dbReference>
<reference evidence="1 2" key="1">
    <citation type="submission" date="2024-07" db="EMBL/GenBank/DDBJ databases">
        <authorList>
            <person name="Yun M."/>
        </authorList>
    </citation>
    <scope>NUCLEOTIDE SEQUENCE [LARGE SCALE GENOMIC DNA]</scope>
    <source>
        <strain evidence="1 2">MS01</strain>
    </source>
</reference>
<protein>
    <submittedName>
        <fullName evidence="1">Accessory Sec system protein Asp3</fullName>
    </submittedName>
</protein>
<dbReference type="Pfam" id="PF15432">
    <property type="entry name" value="Sec-ASP3"/>
    <property type="match status" value="1"/>
</dbReference>
<gene>
    <name evidence="1" type="primary">asp3</name>
    <name evidence="1" type="ORF">AB3K24_07405</name>
</gene>
<name>A0ABV3S407_9LACO</name>
<sequence>MTHHLNLKTDFVLQIPWDFSNGRTYKYGAKISSSVESTVYSNPMMAQAVKIHTWYSETTYPNDRFSPTLPLLKANHSYALIAYYKAKPEKSIFIQIDIFDPYGQLIDSVIDVAGEIVFEFPKDASSYQVSLINASNEWLHFNQLLIFETTPDLTTYYFDLNEKLFLSINNHEKSIIAFQNYQNQRLSLPNISDDKVKVIGDPTLNFNQLNAVLINDDSKVLFSKLLSQIKGNGFEVTFVGYHLFDSIVALLMAQLYIPSKVKVCQGFNELVENEKRLSSEAVAKIFALKAKTTIDISK</sequence>
<comment type="caution">
    <text evidence="1">The sequence shown here is derived from an EMBL/GenBank/DDBJ whole genome shotgun (WGS) entry which is preliminary data.</text>
</comment>
<evidence type="ECO:0000313" key="1">
    <source>
        <dbReference type="EMBL" id="MEX0381177.1"/>
    </source>
</evidence>
<dbReference type="InterPro" id="IPR022259">
    <property type="entry name" value="Acessory_Sec_prot_Asp3"/>
</dbReference>
<keyword evidence="2" id="KW-1185">Reference proteome</keyword>